<dbReference type="SMART" id="SM00574">
    <property type="entry name" value="POX"/>
    <property type="match status" value="1"/>
</dbReference>
<evidence type="ECO:0000259" key="10">
    <source>
        <dbReference type="PROSITE" id="PS50071"/>
    </source>
</evidence>
<evidence type="ECO:0000256" key="7">
    <source>
        <dbReference type="ARBA" id="ARBA00023242"/>
    </source>
</evidence>
<proteinExistence type="inferred from homology"/>
<dbReference type="GO" id="GO:0003677">
    <property type="term" value="F:DNA binding"/>
    <property type="evidence" value="ECO:0007669"/>
    <property type="project" value="UniProtKB-UniRule"/>
</dbReference>
<dbReference type="InterPro" id="IPR001356">
    <property type="entry name" value="HD"/>
</dbReference>
<gene>
    <name evidence="11" type="ORF">Fot_41966</name>
</gene>
<keyword evidence="5 8" id="KW-0371">Homeobox</keyword>
<dbReference type="CDD" id="cd00086">
    <property type="entry name" value="homeodomain"/>
    <property type="match status" value="1"/>
</dbReference>
<dbReference type="InterPro" id="IPR056813">
    <property type="entry name" value="GIL1_IRKI_C"/>
</dbReference>
<feature type="domain" description="Homeobox" evidence="10">
    <location>
        <begin position="586"/>
        <end position="649"/>
    </location>
</feature>
<dbReference type="InterPro" id="IPR008422">
    <property type="entry name" value="KN_HD"/>
</dbReference>
<dbReference type="Proteomes" id="UP001604277">
    <property type="component" value="Unassembled WGS sequence"/>
</dbReference>
<dbReference type="InterPro" id="IPR006563">
    <property type="entry name" value="POX_dom"/>
</dbReference>
<dbReference type="Pfam" id="PF24994">
    <property type="entry name" value="GIL1_IRKI_C"/>
    <property type="match status" value="1"/>
</dbReference>
<keyword evidence="4 8" id="KW-0238">DNA-binding</keyword>
<evidence type="ECO:0000256" key="2">
    <source>
        <dbReference type="ARBA" id="ARBA00006454"/>
    </source>
</evidence>
<dbReference type="PROSITE" id="PS50071">
    <property type="entry name" value="HOMEOBOX_2"/>
    <property type="match status" value="1"/>
</dbReference>
<comment type="subcellular location">
    <subcellularLocation>
        <location evidence="1 8">Nucleus</location>
    </subcellularLocation>
</comment>
<dbReference type="Gene3D" id="1.10.10.60">
    <property type="entry name" value="Homeodomain-like"/>
    <property type="match status" value="1"/>
</dbReference>
<dbReference type="EMBL" id="JBFOLJ010000012">
    <property type="protein sequence ID" value="KAL2488674.1"/>
    <property type="molecule type" value="Genomic_DNA"/>
</dbReference>
<comment type="caution">
    <text evidence="11">The sequence shown here is derived from an EMBL/GenBank/DDBJ whole genome shotgun (WGS) entry which is preliminary data.</text>
</comment>
<dbReference type="PANTHER" id="PTHR11850">
    <property type="entry name" value="HOMEOBOX PROTEIN TRANSCRIPTION FACTORS"/>
    <property type="match status" value="1"/>
</dbReference>
<organism evidence="11 12">
    <name type="scientific">Forsythia ovata</name>
    <dbReference type="NCBI Taxonomy" id="205694"/>
    <lineage>
        <taxon>Eukaryota</taxon>
        <taxon>Viridiplantae</taxon>
        <taxon>Streptophyta</taxon>
        <taxon>Embryophyta</taxon>
        <taxon>Tracheophyta</taxon>
        <taxon>Spermatophyta</taxon>
        <taxon>Magnoliopsida</taxon>
        <taxon>eudicotyledons</taxon>
        <taxon>Gunneridae</taxon>
        <taxon>Pentapetalae</taxon>
        <taxon>asterids</taxon>
        <taxon>lamiids</taxon>
        <taxon>Lamiales</taxon>
        <taxon>Oleaceae</taxon>
        <taxon>Forsythieae</taxon>
        <taxon>Forsythia</taxon>
    </lineage>
</organism>
<protein>
    <submittedName>
        <fullName evidence="11">BEL1-like homeodomain protein 9</fullName>
    </submittedName>
</protein>
<feature type="region of interest" description="Disordered" evidence="9">
    <location>
        <begin position="661"/>
        <end position="686"/>
    </location>
</feature>
<evidence type="ECO:0000256" key="3">
    <source>
        <dbReference type="ARBA" id="ARBA00023015"/>
    </source>
</evidence>
<dbReference type="InterPro" id="IPR009057">
    <property type="entry name" value="Homeodomain-like_sf"/>
</dbReference>
<dbReference type="SMART" id="SM00389">
    <property type="entry name" value="HOX"/>
    <property type="match status" value="1"/>
</dbReference>
<evidence type="ECO:0000256" key="5">
    <source>
        <dbReference type="ARBA" id="ARBA00023155"/>
    </source>
</evidence>
<dbReference type="InterPro" id="IPR050224">
    <property type="entry name" value="TALE_homeobox"/>
</dbReference>
<evidence type="ECO:0000256" key="8">
    <source>
        <dbReference type="PROSITE-ProRule" id="PRU00108"/>
    </source>
</evidence>
<feature type="region of interest" description="Disordered" evidence="9">
    <location>
        <begin position="436"/>
        <end position="462"/>
    </location>
</feature>
<keyword evidence="12" id="KW-1185">Reference proteome</keyword>
<evidence type="ECO:0000313" key="11">
    <source>
        <dbReference type="EMBL" id="KAL2488674.1"/>
    </source>
</evidence>
<evidence type="ECO:0000313" key="12">
    <source>
        <dbReference type="Proteomes" id="UP001604277"/>
    </source>
</evidence>
<accession>A0ABD1RJU9</accession>
<dbReference type="FunFam" id="1.10.10.60:FF:000117">
    <property type="entry name" value="BEL1-like homeodomain protein 9"/>
    <property type="match status" value="1"/>
</dbReference>
<dbReference type="AlphaFoldDB" id="A0ABD1RJU9"/>
<dbReference type="Pfam" id="PF07526">
    <property type="entry name" value="POX"/>
    <property type="match status" value="1"/>
</dbReference>
<dbReference type="GO" id="GO:0005634">
    <property type="term" value="C:nucleus"/>
    <property type="evidence" value="ECO:0007669"/>
    <property type="project" value="UniProtKB-SubCell"/>
</dbReference>
<comment type="similarity">
    <text evidence="2">Belongs to the TALE/BELL homeobox family.</text>
</comment>
<evidence type="ECO:0000256" key="9">
    <source>
        <dbReference type="SAM" id="MobiDB-lite"/>
    </source>
</evidence>
<feature type="DNA-binding region" description="Homeobox" evidence="8">
    <location>
        <begin position="588"/>
        <end position="650"/>
    </location>
</feature>
<keyword evidence="6" id="KW-0804">Transcription</keyword>
<keyword evidence="3" id="KW-0805">Transcription regulation</keyword>
<evidence type="ECO:0000256" key="6">
    <source>
        <dbReference type="ARBA" id="ARBA00023163"/>
    </source>
</evidence>
<sequence length="798" mass="87604">MESVTDDIFDDIFAAGDGYFLVAFTVVPGLKVGQIVVQSQFIGISMNQERDKFRIQQNLAQFSVHGGINYEPVQLRNCRNGNVCYDSSELCSEMLSFSGNSQALLGHKDGIMVQEPNRRVGEASFGNFSRTMSSTFNASATVSCDPQCFSTWKNIGTQSSSDWMPDPSPVFVGESSSGSMKMINTGYQESHSSFFQSALQEVVTPANSRSTGLKLASFRQDNNEETSQGPWAVGGSELLLLPAYADQLRLKSGVEWYGELEYGENKNLDRDHTTTANDNSNSQALSLSLSSVPSPKIHVEQTVERHISADLHSRNASLSNISNSEALKSAYLSSNQKFSFDSKVSESFPQHMVGNSTFAHRNPGPFGPFTGYATILKSSKFLKPAQLLMDELCNGANSKNIEMHDASPDKTLEEVGASSDSVCALGPVLKTIPGDSGGSSFTFHRSNEKSQEPGGMSSSIDSPWPEYLQKKAKLLYMKDEVCRRYKQYHQQMQMVVSSFESVAGLSAATPFIYLGLKTVSRHFRCLKNAIADQLRSVSNALGEDLSSLTAGTSSSKGDTSSSRLKLMDKSFQKQKVGGYMGFLEPQHVWRPQRGLPERAVSVLRAWLFDHFLHPYPTDTDKHMLATQTGLTRNQVSNWFINARVRVWKPMVEEIHMLETKGMTETGSNAAKTDGKPPSEGSAQSNGIQSLNSLGITAVSNKQMDCSRISTSVCQGDELSADLWNQEKRSRVEFQIPASLDGSFMDYVPYHRSGLEIGGLGAVSLTLGLRQSAESAQQLQPEHHLRQHIGGQIIHDFVG</sequence>
<evidence type="ECO:0000256" key="4">
    <source>
        <dbReference type="ARBA" id="ARBA00023125"/>
    </source>
</evidence>
<dbReference type="Pfam" id="PF05920">
    <property type="entry name" value="Homeobox_KN"/>
    <property type="match status" value="1"/>
</dbReference>
<name>A0ABD1RJU9_9LAMI</name>
<keyword evidence="7 8" id="KW-0539">Nucleus</keyword>
<reference evidence="12" key="1">
    <citation type="submission" date="2024-07" db="EMBL/GenBank/DDBJ databases">
        <title>Two chromosome-level genome assemblies of Korean endemic species Abeliophyllum distichum and Forsythia ovata (Oleaceae).</title>
        <authorList>
            <person name="Jang H."/>
        </authorList>
    </citation>
    <scope>NUCLEOTIDE SEQUENCE [LARGE SCALE GENOMIC DNA]</scope>
</reference>
<evidence type="ECO:0000256" key="1">
    <source>
        <dbReference type="ARBA" id="ARBA00004123"/>
    </source>
</evidence>
<dbReference type="SUPFAM" id="SSF46689">
    <property type="entry name" value="Homeodomain-like"/>
    <property type="match status" value="1"/>
</dbReference>